<sequence>MGKHLTENNLKEFTSNIKYSYFEDGKGNCGNIEFHSEISSDLIQYHNLSRISEKFAKALCYIYDNKVNHPNEFDKELCSYLYYWIGDKIYSNTNDRGVFSKLMNMFFHVLNYKHTSDICGILNTEIDKDTFINNKLLFDYSKNHGNIKLDTVYGDATCDDKYKEVLQNYIKIYKDAYSSCNRMSQNKYDCEYFKKLYKDDQYTELSTFNCRKYNPATLSTEIPGHEQNEIVLPVVRGLEGNFRQEMHRISDINDQRNIYSHSNSNSSLTITHLLKKDVSLSMDNTTEVGSSKTIAGSVVPVLGVSSISLLLYKVTPLGGFIRNFLGRNRNMYNPVEYMDSFNPYSDGMVPGDRTMNISYNRL</sequence>
<protein>
    <submittedName>
        <fullName evidence="1">(malaria parasite P. vivax) hypothetical protein</fullName>
    </submittedName>
    <submittedName>
        <fullName evidence="2">Vir protein, putative</fullName>
    </submittedName>
</protein>
<name>A0A1G4EE49_PLAVI</name>
<dbReference type="VEuPathDB" id="PlasmoDB:PVW1_060033800"/>
<dbReference type="AlphaFoldDB" id="A0A1G4EE49"/>
<dbReference type="InterPro" id="IPR008780">
    <property type="entry name" value="Plasmodium_Vir"/>
</dbReference>
<dbReference type="VEuPathDB" id="PlasmoDB:PVX_055690"/>
<evidence type="ECO:0000313" key="3">
    <source>
        <dbReference type="Proteomes" id="UP000305196"/>
    </source>
</evidence>
<dbReference type="Proteomes" id="UP000779233">
    <property type="component" value="Unassembled WGS sequence"/>
</dbReference>
<dbReference type="VEuPathDB" id="PlasmoDB:PVP01_0011160"/>
<dbReference type="EMBL" id="CAJZCX010000012">
    <property type="protein sequence ID" value="CAG9481983.1"/>
    <property type="molecule type" value="Genomic_DNA"/>
</dbReference>
<organism evidence="2 3">
    <name type="scientific">Plasmodium vivax</name>
    <name type="common">malaria parasite P. vivax</name>
    <dbReference type="NCBI Taxonomy" id="5855"/>
    <lineage>
        <taxon>Eukaryota</taxon>
        <taxon>Sar</taxon>
        <taxon>Alveolata</taxon>
        <taxon>Apicomplexa</taxon>
        <taxon>Aconoidasida</taxon>
        <taxon>Haemosporida</taxon>
        <taxon>Plasmodiidae</taxon>
        <taxon>Plasmodium</taxon>
        <taxon>Plasmodium (Plasmodium)</taxon>
    </lineage>
</organism>
<proteinExistence type="predicted"/>
<reference evidence="2 3" key="1">
    <citation type="submission" date="2016-07" db="EMBL/GenBank/DDBJ databases">
        <authorList>
            <consortium name="Pathogen Informatics"/>
        </authorList>
    </citation>
    <scope>NUCLEOTIDE SEQUENCE [LARGE SCALE GENOMIC DNA]</scope>
    <source>
        <strain evidence="1">PvW1</strain>
    </source>
</reference>
<dbReference type="EMBL" id="FLYI01000310">
    <property type="protein sequence ID" value="SCA60589.1"/>
    <property type="molecule type" value="Genomic_DNA"/>
</dbReference>
<dbReference type="VEuPathDB" id="PlasmoDB:PVPAM_030030500"/>
<dbReference type="Proteomes" id="UP000305196">
    <property type="component" value="Unassembled WGS sequence"/>
</dbReference>
<evidence type="ECO:0000313" key="1">
    <source>
        <dbReference type="EMBL" id="CAG9481983.1"/>
    </source>
</evidence>
<evidence type="ECO:0000313" key="2">
    <source>
        <dbReference type="EMBL" id="SCA60589.1"/>
    </source>
</evidence>
<accession>A0A1G4EE49</accession>
<dbReference type="Pfam" id="PF05795">
    <property type="entry name" value="Plasmodium_Vir"/>
    <property type="match status" value="1"/>
</dbReference>
<gene>
    <name evidence="2" type="ORF">PVC01_000086500</name>
    <name evidence="1" type="ORF">PVW1_060033800</name>
</gene>